<accession>A0A4Z0RH98</accession>
<dbReference type="AlphaFoldDB" id="A0A4Z0RH98"/>
<dbReference type="InterPro" id="IPR001818">
    <property type="entry name" value="Pept_M10_metallopeptidase"/>
</dbReference>
<dbReference type="Proteomes" id="UP000728106">
    <property type="component" value="Unassembled WGS sequence"/>
</dbReference>
<dbReference type="GO" id="GO:0008270">
    <property type="term" value="F:zinc ion binding"/>
    <property type="evidence" value="ECO:0007669"/>
    <property type="project" value="InterPro"/>
</dbReference>
<dbReference type="Gene3D" id="3.40.390.10">
    <property type="entry name" value="Collagenase (Catalytic Domain)"/>
    <property type="match status" value="1"/>
</dbReference>
<dbReference type="EMBL" id="JAAOCX010000012">
    <property type="protein sequence ID" value="MBJ7633218.1"/>
    <property type="molecule type" value="Genomic_DNA"/>
</dbReference>
<keyword evidence="9" id="KW-1185">Reference proteome</keyword>
<evidence type="ECO:0000256" key="2">
    <source>
        <dbReference type="ARBA" id="ARBA00022723"/>
    </source>
</evidence>
<evidence type="ECO:0000313" key="9">
    <source>
        <dbReference type="Proteomes" id="UP000728106"/>
    </source>
</evidence>
<dbReference type="GO" id="GO:0031012">
    <property type="term" value="C:extracellular matrix"/>
    <property type="evidence" value="ECO:0007669"/>
    <property type="project" value="InterPro"/>
</dbReference>
<evidence type="ECO:0000256" key="1">
    <source>
        <dbReference type="ARBA" id="ARBA00022670"/>
    </source>
</evidence>
<evidence type="ECO:0000313" key="8">
    <source>
        <dbReference type="EMBL" id="MBJ7639495.1"/>
    </source>
</evidence>
<organism evidence="8 9">
    <name type="scientific">Weissella confusa</name>
    <name type="common">Lactobacillus confusus</name>
    <dbReference type="NCBI Taxonomy" id="1583"/>
    <lineage>
        <taxon>Bacteria</taxon>
        <taxon>Bacillati</taxon>
        <taxon>Bacillota</taxon>
        <taxon>Bacilli</taxon>
        <taxon>Lactobacillales</taxon>
        <taxon>Lactobacillaceae</taxon>
        <taxon>Weissella</taxon>
    </lineage>
</organism>
<protein>
    <submittedName>
        <fullName evidence="8">Matrixin family metalloprotease</fullName>
    </submittedName>
</protein>
<dbReference type="Proteomes" id="UP000808038">
    <property type="component" value="Unassembled WGS sequence"/>
</dbReference>
<keyword evidence="5" id="KW-0472">Membrane</keyword>
<name>A0A4Z0RH98_WEICO</name>
<sequence length="262" mass="28664">MIGAKGVANLDEKDKELDQLIYDTYGIVEPESDEPRPAPRKPRHRRKIIYTSIILLLVFGSVGSSFEPIMSAINYSSQRRQLNNLTIKQAETGNEKLLRNGGFGPTSDSLGMYTGKNGELTVAIVQSDFQTTTPNVQRALKGAIKFWRVKSHGKINIKEVQQRQSPDVLVRAGAMGDEGTDAGTHALAWMNPSTGELRVSGDVLSLSNQNTLTKTLAHELGHALGLGHTTDGHNIMSAMLSPKADDVSTNQLTHIETFQTER</sequence>
<dbReference type="SMART" id="SM00235">
    <property type="entry name" value="ZnMc"/>
    <property type="match status" value="1"/>
</dbReference>
<evidence type="ECO:0000313" key="7">
    <source>
        <dbReference type="EMBL" id="MBJ7633218.1"/>
    </source>
</evidence>
<reference evidence="8" key="1">
    <citation type="submission" date="2020-02" db="EMBL/GenBank/DDBJ databases">
        <authorList>
            <person name="Fontana A."/>
            <person name="Patrone V."/>
            <person name="Morelli L."/>
        </authorList>
    </citation>
    <scope>NUCLEOTIDE SEQUENCE</scope>
    <source>
        <strain evidence="7">CCUG 30943</strain>
        <strain evidence="8">CCUG 43002</strain>
    </source>
</reference>
<dbReference type="InterPro" id="IPR006026">
    <property type="entry name" value="Peptidase_Metallo"/>
</dbReference>
<keyword evidence="1" id="KW-0645">Protease</keyword>
<dbReference type="GO" id="GO:0004222">
    <property type="term" value="F:metalloendopeptidase activity"/>
    <property type="evidence" value="ECO:0007669"/>
    <property type="project" value="InterPro"/>
</dbReference>
<keyword evidence="8" id="KW-0482">Metalloprotease</keyword>
<feature type="transmembrane region" description="Helical" evidence="5">
    <location>
        <begin position="48"/>
        <end position="66"/>
    </location>
</feature>
<dbReference type="SUPFAM" id="SSF55486">
    <property type="entry name" value="Metalloproteases ('zincins'), catalytic domain"/>
    <property type="match status" value="1"/>
</dbReference>
<dbReference type="RefSeq" id="WP_135411419.1">
    <property type="nucleotide sequence ID" value="NZ_JAAODZ010000015.1"/>
</dbReference>
<dbReference type="EMBL" id="JAAOCP010000011">
    <property type="protein sequence ID" value="MBJ7639495.1"/>
    <property type="molecule type" value="Genomic_DNA"/>
</dbReference>
<dbReference type="InterPro" id="IPR024079">
    <property type="entry name" value="MetalloPept_cat_dom_sf"/>
</dbReference>
<evidence type="ECO:0000256" key="4">
    <source>
        <dbReference type="ARBA" id="ARBA00022833"/>
    </source>
</evidence>
<comment type="caution">
    <text evidence="8">The sequence shown here is derived from an EMBL/GenBank/DDBJ whole genome shotgun (WGS) entry which is preliminary data.</text>
</comment>
<keyword evidence="2" id="KW-0479">Metal-binding</keyword>
<feature type="domain" description="Peptidase metallopeptidase" evidence="6">
    <location>
        <begin position="111"/>
        <end position="260"/>
    </location>
</feature>
<evidence type="ECO:0000256" key="5">
    <source>
        <dbReference type="SAM" id="Phobius"/>
    </source>
</evidence>
<dbReference type="GO" id="GO:0006508">
    <property type="term" value="P:proteolysis"/>
    <property type="evidence" value="ECO:0007669"/>
    <property type="project" value="UniProtKB-KW"/>
</dbReference>
<evidence type="ECO:0000259" key="6">
    <source>
        <dbReference type="SMART" id="SM00235"/>
    </source>
</evidence>
<evidence type="ECO:0000256" key="3">
    <source>
        <dbReference type="ARBA" id="ARBA00022801"/>
    </source>
</evidence>
<keyword evidence="5" id="KW-0812">Transmembrane</keyword>
<reference evidence="8 9" key="2">
    <citation type="journal article" date="2021" name="Int. J. Food Microbiol.">
        <title>Safety demonstration of a microbial species for use in the food chain: Weissella confusa.</title>
        <authorList>
            <person name="Bourdichon F."/>
            <person name="Patrone V."/>
            <person name="Fontana A."/>
            <person name="Milani G."/>
            <person name="Morelli L."/>
        </authorList>
    </citation>
    <scope>NUCLEOTIDE SEQUENCE [LARGE SCALE GENOMIC DNA]</scope>
    <source>
        <strain evidence="7">CCUG 30943</strain>
        <strain evidence="8 9">CCUG 43002</strain>
    </source>
</reference>
<keyword evidence="3" id="KW-0378">Hydrolase</keyword>
<gene>
    <name evidence="8" type="ORF">HAU20_08885</name>
    <name evidence="7" type="ORF">HAU43_09015</name>
</gene>
<proteinExistence type="predicted"/>
<keyword evidence="5" id="KW-1133">Transmembrane helix</keyword>
<keyword evidence="4" id="KW-0862">Zinc</keyword>
<dbReference type="Pfam" id="PF00413">
    <property type="entry name" value="Peptidase_M10"/>
    <property type="match status" value="1"/>
</dbReference>